<name>A0ABU0AVR7_9FIRM</name>
<evidence type="ECO:0000259" key="1">
    <source>
        <dbReference type="PROSITE" id="PS50126"/>
    </source>
</evidence>
<dbReference type="Pfam" id="PF17674">
    <property type="entry name" value="HHH_9"/>
    <property type="match status" value="1"/>
</dbReference>
<evidence type="ECO:0000313" key="2">
    <source>
        <dbReference type="EMBL" id="MDQ0275351.1"/>
    </source>
</evidence>
<dbReference type="InterPro" id="IPR010994">
    <property type="entry name" value="RuvA_2-like"/>
</dbReference>
<dbReference type="InterPro" id="IPR023319">
    <property type="entry name" value="Tex-like_HTH_dom_sf"/>
</dbReference>
<dbReference type="InterPro" id="IPR037027">
    <property type="entry name" value="YqgF/RNaseH-like_dom_sf"/>
</dbReference>
<dbReference type="InterPro" id="IPR055179">
    <property type="entry name" value="Tex-like_central_region"/>
</dbReference>
<dbReference type="Pfam" id="PF00575">
    <property type="entry name" value="S1"/>
    <property type="match status" value="1"/>
</dbReference>
<dbReference type="InterPro" id="IPR003029">
    <property type="entry name" value="S1_domain"/>
</dbReference>
<dbReference type="SUPFAM" id="SSF53098">
    <property type="entry name" value="Ribonuclease H-like"/>
    <property type="match status" value="1"/>
</dbReference>
<gene>
    <name evidence="2" type="ORF">J2S72_001376</name>
</gene>
<sequence>MEITNQLSKELNIDLKKIEDTIKLLDEGNSVPFIARYRKEITGGLNDEELRKLEERLNYLRNLNSRKEEILRLIDEQGKLTQEIKNDIENADVLSSLEDIYRPFKKKKNTRASIAKEKGYEIFSDMIYKGLDLEEIFKEIDAFIEKNNSIENPNEILRGACDIIAEDISDNPMYRKTIKTLSKRFASIVSQIGKNPNDIYKMYEDFSELIRNIPSHRILALNRGEKEEALKVNIVFPEELIFNNIAMDFLDGKLTDLKSEILKDALKRLILPSVERELRSDLTESAENESIELFGLNLKNLLMIRPLKDKVLMALDPGIRTGTKMAILDKNGKFLDNDVFYIAGHQGKNEENKILSYLEKYKVQVIAIGNGTASREVESFVADVLKKNNSDVKRTFVNEAGASIYSASKEGTEEFPDLDVTVRGAISIGRRLQDPLAELVKIEPKHIGVGQYQHDLNQKKLNEKLSGVVEDCVNTVGVNLNTASVSLLSYVSGISKSIAKNIVAYRDDFGSFKNRKELKNIKGLGPKAYEQSAGFLRILGGDEPLDMTAVHPESYEIARKLKGNEKANQDLAQSLNVGLYTLRDILEELKKPGRDPRDELEPVFLKSGLLSIEDLKIGDKLKGTVRNVVDFGCFVDIGLHDDGLVHISNLSEKFIRHPSQVVSVGDIIDVEVVEIDKDRNRIGLKKIK</sequence>
<proteinExistence type="predicted"/>
<reference evidence="2 3" key="1">
    <citation type="submission" date="2023-07" db="EMBL/GenBank/DDBJ databases">
        <title>Genomic Encyclopedia of Type Strains, Phase IV (KMG-IV): sequencing the most valuable type-strain genomes for metagenomic binning, comparative biology and taxonomic classification.</title>
        <authorList>
            <person name="Goeker M."/>
        </authorList>
    </citation>
    <scope>NUCLEOTIDE SEQUENCE [LARGE SCALE GENOMIC DNA]</scope>
    <source>
        <strain evidence="2 3">DSM 22616</strain>
    </source>
</reference>
<dbReference type="Gene3D" id="1.10.3500.10">
    <property type="entry name" value="Tex N-terminal region-like"/>
    <property type="match status" value="1"/>
</dbReference>
<dbReference type="Proteomes" id="UP001236559">
    <property type="component" value="Unassembled WGS sequence"/>
</dbReference>
<dbReference type="Gene3D" id="1.10.150.310">
    <property type="entry name" value="Tex RuvX-like domain-like"/>
    <property type="match status" value="1"/>
</dbReference>
<dbReference type="SUPFAM" id="SSF50249">
    <property type="entry name" value="Nucleic acid-binding proteins"/>
    <property type="match status" value="1"/>
</dbReference>
<dbReference type="InterPro" id="IPR023323">
    <property type="entry name" value="Tex-like_dom_sf"/>
</dbReference>
<dbReference type="PROSITE" id="PS50126">
    <property type="entry name" value="S1"/>
    <property type="match status" value="1"/>
</dbReference>
<dbReference type="InterPro" id="IPR041692">
    <property type="entry name" value="HHH_9"/>
</dbReference>
<dbReference type="SMART" id="SM00732">
    <property type="entry name" value="YqgFc"/>
    <property type="match status" value="1"/>
</dbReference>
<organism evidence="2 3">
    <name type="scientific">Peptoniphilus koenoeneniae</name>
    <dbReference type="NCBI Taxonomy" id="507751"/>
    <lineage>
        <taxon>Bacteria</taxon>
        <taxon>Bacillati</taxon>
        <taxon>Bacillota</taxon>
        <taxon>Tissierellia</taxon>
        <taxon>Tissierellales</taxon>
        <taxon>Peptoniphilaceae</taxon>
        <taxon>Peptoniphilus</taxon>
    </lineage>
</organism>
<accession>A0ABU0AVR7</accession>
<dbReference type="InterPro" id="IPR044146">
    <property type="entry name" value="S1_Tex"/>
</dbReference>
<dbReference type="EMBL" id="JAUSTN010000006">
    <property type="protein sequence ID" value="MDQ0275351.1"/>
    <property type="molecule type" value="Genomic_DNA"/>
</dbReference>
<keyword evidence="3" id="KW-1185">Reference proteome</keyword>
<dbReference type="Pfam" id="PF09371">
    <property type="entry name" value="Tex_N"/>
    <property type="match status" value="1"/>
</dbReference>
<dbReference type="Pfam" id="PF12836">
    <property type="entry name" value="HHH_3"/>
    <property type="match status" value="1"/>
</dbReference>
<dbReference type="PANTHER" id="PTHR10724:SF10">
    <property type="entry name" value="S1 RNA-BINDING DOMAIN-CONTAINING PROTEIN 1"/>
    <property type="match status" value="1"/>
</dbReference>
<dbReference type="PANTHER" id="PTHR10724">
    <property type="entry name" value="30S RIBOSOMAL PROTEIN S1"/>
    <property type="match status" value="1"/>
</dbReference>
<dbReference type="Gene3D" id="3.30.420.140">
    <property type="entry name" value="YqgF/RNase H-like domain"/>
    <property type="match status" value="1"/>
</dbReference>
<dbReference type="CDD" id="cd05685">
    <property type="entry name" value="S1_Tex"/>
    <property type="match status" value="1"/>
</dbReference>
<dbReference type="InterPro" id="IPR032639">
    <property type="entry name" value="Tex_YqgF"/>
</dbReference>
<dbReference type="InterPro" id="IPR018974">
    <property type="entry name" value="Tex-like_N"/>
</dbReference>
<dbReference type="Gene3D" id="2.40.50.140">
    <property type="entry name" value="Nucleic acid-binding proteins"/>
    <property type="match status" value="1"/>
</dbReference>
<dbReference type="InterPro" id="IPR012340">
    <property type="entry name" value="NA-bd_OB-fold"/>
</dbReference>
<dbReference type="SUPFAM" id="SSF158832">
    <property type="entry name" value="Tex N-terminal region-like"/>
    <property type="match status" value="1"/>
</dbReference>
<dbReference type="Pfam" id="PF16921">
    <property type="entry name" value="Tex_YqgF"/>
    <property type="match status" value="1"/>
</dbReference>
<dbReference type="SMART" id="SM00316">
    <property type="entry name" value="S1"/>
    <property type="match status" value="1"/>
</dbReference>
<dbReference type="InterPro" id="IPR012337">
    <property type="entry name" value="RNaseH-like_sf"/>
</dbReference>
<feature type="domain" description="S1 motif" evidence="1">
    <location>
        <begin position="618"/>
        <end position="687"/>
    </location>
</feature>
<dbReference type="Gene3D" id="1.10.10.650">
    <property type="entry name" value="RuvA domain 2-like"/>
    <property type="match status" value="1"/>
</dbReference>
<protein>
    <recommendedName>
        <fullName evidence="1">S1 motif domain-containing protein</fullName>
    </recommendedName>
</protein>
<dbReference type="InterPro" id="IPR006641">
    <property type="entry name" value="YqgF/RNaseH-like_dom"/>
</dbReference>
<dbReference type="SUPFAM" id="SSF47781">
    <property type="entry name" value="RuvA domain 2-like"/>
    <property type="match status" value="2"/>
</dbReference>
<dbReference type="Pfam" id="PF22706">
    <property type="entry name" value="Tex_central_region"/>
    <property type="match status" value="1"/>
</dbReference>
<comment type="caution">
    <text evidence="2">The sequence shown here is derived from an EMBL/GenBank/DDBJ whole genome shotgun (WGS) entry which is preliminary data.</text>
</comment>
<dbReference type="RefSeq" id="WP_307495235.1">
    <property type="nucleotide sequence ID" value="NZ_JAUSTN010000006.1"/>
</dbReference>
<dbReference type="InterPro" id="IPR050437">
    <property type="entry name" value="Ribos_protein_bS1-like"/>
</dbReference>
<evidence type="ECO:0000313" key="3">
    <source>
        <dbReference type="Proteomes" id="UP001236559"/>
    </source>
</evidence>